<evidence type="ECO:0000259" key="6">
    <source>
        <dbReference type="Pfam" id="PF06271"/>
    </source>
</evidence>
<evidence type="ECO:0000256" key="4">
    <source>
        <dbReference type="ARBA" id="ARBA00023136"/>
    </source>
</evidence>
<protein>
    <submittedName>
        <fullName evidence="7">RDD family protein</fullName>
    </submittedName>
</protein>
<dbReference type="GO" id="GO:0016020">
    <property type="term" value="C:membrane"/>
    <property type="evidence" value="ECO:0007669"/>
    <property type="project" value="UniProtKB-SubCell"/>
</dbReference>
<sequence length="241" mass="27425">MPEANIVTGQYVQISQSPASIGERILAQMIDIFIVGVYLIGVSLLIIEMNVSMLNSQVFFILCIYLPAIFYSFLMELFNHGQSLGKMAMKIRVVKKDGTSPSIGDFFMRWLLQIIDMGFSFIGALVILLTKNSQRLGDLAAGTMVIRLNDYRKIQVSLDEFSYLDRHYKPVYPQAENLSLNQVDVIQRTLNVDDSTDRERRITSLAAKVRSVLSISNVTTTDEKFLYTIVRDYQHYSLEIV</sequence>
<feature type="domain" description="RDD" evidence="6">
    <location>
        <begin position="19"/>
        <end position="142"/>
    </location>
</feature>
<comment type="subcellular location">
    <subcellularLocation>
        <location evidence="1">Membrane</location>
        <topology evidence="1">Multi-pass membrane protein</topology>
    </subcellularLocation>
</comment>
<dbReference type="EMBL" id="JRNJ01000062">
    <property type="protein sequence ID" value="KGF26459.1"/>
    <property type="molecule type" value="Genomic_DNA"/>
</dbReference>
<feature type="transmembrane region" description="Helical" evidence="5">
    <location>
        <begin position="110"/>
        <end position="129"/>
    </location>
</feature>
<accession>A0AAW3FFJ3</accession>
<organism evidence="7 8">
    <name type="scientific">Prevotella histicola JCM 15637 = DNF00424</name>
    <dbReference type="NCBI Taxonomy" id="1236504"/>
    <lineage>
        <taxon>Bacteria</taxon>
        <taxon>Pseudomonadati</taxon>
        <taxon>Bacteroidota</taxon>
        <taxon>Bacteroidia</taxon>
        <taxon>Bacteroidales</taxon>
        <taxon>Prevotellaceae</taxon>
        <taxon>Prevotella</taxon>
    </lineage>
</organism>
<keyword evidence="3 5" id="KW-1133">Transmembrane helix</keyword>
<feature type="transmembrane region" description="Helical" evidence="5">
    <location>
        <begin position="59"/>
        <end position="78"/>
    </location>
</feature>
<gene>
    <name evidence="7" type="ORF">HMPREF2132_07900</name>
</gene>
<dbReference type="RefSeq" id="WP_025791995.1">
    <property type="nucleotide sequence ID" value="NZ_JRNJ01000062.1"/>
</dbReference>
<evidence type="ECO:0000313" key="7">
    <source>
        <dbReference type="EMBL" id="KGF26459.1"/>
    </source>
</evidence>
<reference evidence="7 8" key="1">
    <citation type="submission" date="2014-07" db="EMBL/GenBank/DDBJ databases">
        <authorList>
            <person name="McCorrison J."/>
            <person name="Sanka R."/>
            <person name="Torralba M."/>
            <person name="Gillis M."/>
            <person name="Haft D.H."/>
            <person name="Methe B."/>
            <person name="Sutton G."/>
            <person name="Nelson K.E."/>
        </authorList>
    </citation>
    <scope>NUCLEOTIDE SEQUENCE [LARGE SCALE GENOMIC DNA]</scope>
    <source>
        <strain evidence="7 8">DNF00424</strain>
    </source>
</reference>
<keyword evidence="2 5" id="KW-0812">Transmembrane</keyword>
<comment type="caution">
    <text evidence="7">The sequence shown here is derived from an EMBL/GenBank/DDBJ whole genome shotgun (WGS) entry which is preliminary data.</text>
</comment>
<dbReference type="AlphaFoldDB" id="A0AAW3FFJ3"/>
<dbReference type="PANTHER" id="PTHR38480:SF1">
    <property type="entry name" value="SLR0254 PROTEIN"/>
    <property type="match status" value="1"/>
</dbReference>
<proteinExistence type="predicted"/>
<evidence type="ECO:0000256" key="3">
    <source>
        <dbReference type="ARBA" id="ARBA00022989"/>
    </source>
</evidence>
<dbReference type="Pfam" id="PF06271">
    <property type="entry name" value="RDD"/>
    <property type="match status" value="1"/>
</dbReference>
<evidence type="ECO:0000256" key="5">
    <source>
        <dbReference type="SAM" id="Phobius"/>
    </source>
</evidence>
<dbReference type="Proteomes" id="UP000029533">
    <property type="component" value="Unassembled WGS sequence"/>
</dbReference>
<dbReference type="InterPro" id="IPR010432">
    <property type="entry name" value="RDD"/>
</dbReference>
<evidence type="ECO:0000256" key="2">
    <source>
        <dbReference type="ARBA" id="ARBA00022692"/>
    </source>
</evidence>
<keyword evidence="4 5" id="KW-0472">Membrane</keyword>
<feature type="transmembrane region" description="Helical" evidence="5">
    <location>
        <begin position="25"/>
        <end position="47"/>
    </location>
</feature>
<evidence type="ECO:0000256" key="1">
    <source>
        <dbReference type="ARBA" id="ARBA00004141"/>
    </source>
</evidence>
<evidence type="ECO:0000313" key="8">
    <source>
        <dbReference type="Proteomes" id="UP000029533"/>
    </source>
</evidence>
<dbReference type="PANTHER" id="PTHR38480">
    <property type="entry name" value="SLR0254 PROTEIN"/>
    <property type="match status" value="1"/>
</dbReference>
<name>A0AAW3FFJ3_9BACT</name>